<evidence type="ECO:0000313" key="2">
    <source>
        <dbReference type="Proteomes" id="UP000281553"/>
    </source>
</evidence>
<proteinExistence type="predicted"/>
<gene>
    <name evidence="1" type="ORF">DILT_LOCUS13318</name>
</gene>
<sequence>MTTTAVKSQRQIATEDITSILHGACLSNSLSTEEKILLLSEVAGQVSGLKRQLNSLSASLAGFKTEEDVPLNLTQAKPNLTNANRTVTDILLGSLGSNNTETGLGEISNVQPTGTSLQSPAIAVNGLAYDKVDDMKKFRLPLGLPNSDANLKFSQSPQSLSKVRQIMMYLYNLLTKHQ</sequence>
<accession>A0A3P7LZZ0</accession>
<name>A0A3P7LZZ0_DIBLA</name>
<organism evidence="1 2">
    <name type="scientific">Dibothriocephalus latus</name>
    <name type="common">Fish tapeworm</name>
    <name type="synonym">Diphyllobothrium latum</name>
    <dbReference type="NCBI Taxonomy" id="60516"/>
    <lineage>
        <taxon>Eukaryota</taxon>
        <taxon>Metazoa</taxon>
        <taxon>Spiralia</taxon>
        <taxon>Lophotrochozoa</taxon>
        <taxon>Platyhelminthes</taxon>
        <taxon>Cestoda</taxon>
        <taxon>Eucestoda</taxon>
        <taxon>Diphyllobothriidea</taxon>
        <taxon>Diphyllobothriidae</taxon>
        <taxon>Dibothriocephalus</taxon>
    </lineage>
</organism>
<reference evidence="1 2" key="1">
    <citation type="submission" date="2018-11" db="EMBL/GenBank/DDBJ databases">
        <authorList>
            <consortium name="Pathogen Informatics"/>
        </authorList>
    </citation>
    <scope>NUCLEOTIDE SEQUENCE [LARGE SCALE GENOMIC DNA]</scope>
</reference>
<protein>
    <submittedName>
        <fullName evidence="1">Uncharacterized protein</fullName>
    </submittedName>
</protein>
<dbReference type="Proteomes" id="UP000281553">
    <property type="component" value="Unassembled WGS sequence"/>
</dbReference>
<dbReference type="OrthoDB" id="10648557at2759"/>
<evidence type="ECO:0000313" key="1">
    <source>
        <dbReference type="EMBL" id="VDN19000.1"/>
    </source>
</evidence>
<keyword evidence="2" id="KW-1185">Reference proteome</keyword>
<dbReference type="EMBL" id="UYRU01069768">
    <property type="protein sequence ID" value="VDN19000.1"/>
    <property type="molecule type" value="Genomic_DNA"/>
</dbReference>
<dbReference type="AlphaFoldDB" id="A0A3P7LZZ0"/>